<dbReference type="SUPFAM" id="SSF47095">
    <property type="entry name" value="HMG-box"/>
    <property type="match status" value="1"/>
</dbReference>
<protein>
    <recommendedName>
        <fullName evidence="4">HMG box domain-containing protein</fullName>
    </recommendedName>
</protein>
<evidence type="ECO:0000259" key="4">
    <source>
        <dbReference type="PROSITE" id="PS50118"/>
    </source>
</evidence>
<feature type="DNA-binding region" description="HMG box" evidence="2">
    <location>
        <begin position="8"/>
        <end position="76"/>
    </location>
</feature>
<feature type="compositionally biased region" description="Basic and acidic residues" evidence="3">
    <location>
        <begin position="88"/>
        <end position="98"/>
    </location>
</feature>
<sequence>MAAELEEPKKPQTAYWIWLGENRDALTKEAGTMKGSVVAKLGGEKWKGLSATAKKPFEDRSAKLKADYDTAMEKFKASGGQVGKRRLEKKEAKDAKADKKAKKDRVLTRVSLAQGASSSRAVSAASASLGAPVGVGGAMPFGGCQRHHRRHF</sequence>
<dbReference type="SMART" id="SM00398">
    <property type="entry name" value="HMG"/>
    <property type="match status" value="1"/>
</dbReference>
<dbReference type="InterPro" id="IPR050342">
    <property type="entry name" value="HMGB"/>
</dbReference>
<comment type="caution">
    <text evidence="5">The sequence shown here is derived from an EMBL/GenBank/DDBJ whole genome shotgun (WGS) entry which is preliminary data.</text>
</comment>
<dbReference type="Gene3D" id="1.10.30.10">
    <property type="entry name" value="High mobility group box domain"/>
    <property type="match status" value="1"/>
</dbReference>
<dbReference type="PANTHER" id="PTHR48112:SF20">
    <property type="entry name" value="HIGH MOBILITY GROUP PROTEIN D-RELATED"/>
    <property type="match status" value="1"/>
</dbReference>
<dbReference type="Proteomes" id="UP001189429">
    <property type="component" value="Unassembled WGS sequence"/>
</dbReference>
<accession>A0ABN9YFB1</accession>
<dbReference type="InterPro" id="IPR036910">
    <property type="entry name" value="HMG_box_dom_sf"/>
</dbReference>
<organism evidence="5 6">
    <name type="scientific">Prorocentrum cordatum</name>
    <dbReference type="NCBI Taxonomy" id="2364126"/>
    <lineage>
        <taxon>Eukaryota</taxon>
        <taxon>Sar</taxon>
        <taxon>Alveolata</taxon>
        <taxon>Dinophyceae</taxon>
        <taxon>Prorocentrales</taxon>
        <taxon>Prorocentraceae</taxon>
        <taxon>Prorocentrum</taxon>
    </lineage>
</organism>
<keyword evidence="1 2" id="KW-0238">DNA-binding</keyword>
<dbReference type="Pfam" id="PF00505">
    <property type="entry name" value="HMG_box"/>
    <property type="match status" value="1"/>
</dbReference>
<dbReference type="PROSITE" id="PS50118">
    <property type="entry name" value="HMG_BOX_2"/>
    <property type="match status" value="1"/>
</dbReference>
<feature type="domain" description="HMG box" evidence="4">
    <location>
        <begin position="8"/>
        <end position="76"/>
    </location>
</feature>
<evidence type="ECO:0000256" key="1">
    <source>
        <dbReference type="ARBA" id="ARBA00023125"/>
    </source>
</evidence>
<dbReference type="PANTHER" id="PTHR48112">
    <property type="entry name" value="HIGH MOBILITY GROUP PROTEIN DSP1"/>
    <property type="match status" value="1"/>
</dbReference>
<feature type="region of interest" description="Disordered" evidence="3">
    <location>
        <begin position="78"/>
        <end position="105"/>
    </location>
</feature>
<keyword evidence="2" id="KW-0539">Nucleus</keyword>
<feature type="region of interest" description="Disordered" evidence="3">
    <location>
        <begin position="130"/>
        <end position="152"/>
    </location>
</feature>
<name>A0ABN9YFB1_9DINO</name>
<evidence type="ECO:0000256" key="2">
    <source>
        <dbReference type="PROSITE-ProRule" id="PRU00267"/>
    </source>
</evidence>
<dbReference type="InterPro" id="IPR009071">
    <property type="entry name" value="HMG_box_dom"/>
</dbReference>
<evidence type="ECO:0000313" key="6">
    <source>
        <dbReference type="Proteomes" id="UP001189429"/>
    </source>
</evidence>
<keyword evidence="6" id="KW-1185">Reference proteome</keyword>
<evidence type="ECO:0000256" key="3">
    <source>
        <dbReference type="SAM" id="MobiDB-lite"/>
    </source>
</evidence>
<reference evidence="5" key="1">
    <citation type="submission" date="2023-10" db="EMBL/GenBank/DDBJ databases">
        <authorList>
            <person name="Chen Y."/>
            <person name="Shah S."/>
            <person name="Dougan E. K."/>
            <person name="Thang M."/>
            <person name="Chan C."/>
        </authorList>
    </citation>
    <scope>NUCLEOTIDE SEQUENCE [LARGE SCALE GENOMIC DNA]</scope>
</reference>
<proteinExistence type="predicted"/>
<evidence type="ECO:0000313" key="5">
    <source>
        <dbReference type="EMBL" id="CAK0910487.1"/>
    </source>
</evidence>
<dbReference type="EMBL" id="CAUYUJ010022404">
    <property type="protein sequence ID" value="CAK0910487.1"/>
    <property type="molecule type" value="Genomic_DNA"/>
</dbReference>
<gene>
    <name evidence="5" type="ORF">PCOR1329_LOCUS84656</name>
</gene>